<comment type="subcellular location">
    <subcellularLocation>
        <location evidence="3">Golgi apparatus</location>
        <location evidence="3">Golgi stack membrane</location>
        <topology evidence="3">Single-pass type II membrane protein</topology>
    </subcellularLocation>
</comment>
<comment type="similarity">
    <text evidence="3">Belongs to the glycosyltransferase 11 family.</text>
</comment>
<evidence type="ECO:0000256" key="4">
    <source>
        <dbReference type="SAM" id="MobiDB-lite"/>
    </source>
</evidence>
<evidence type="ECO:0000313" key="6">
    <source>
        <dbReference type="RefSeq" id="XP_018010099.1"/>
    </source>
</evidence>
<sequence length="170" mass="19381">MAARPGRRTNAEGSCRKPPAEDEAGLVAVPELLSNSKCHDSRSSCPTERLRGSSQNPPHWDQKLLPARYFLAAFQYYRERFHNCLFIVITEPGEYEWCRQNLARNSTDVIVADDKCHAQQDFALLSTFKHFIYSFGTFGILGIFLSNAKTVVYPHAAMDGKNLRYFFIQI</sequence>
<name>A0A8B7N9K8_HYAAZ</name>
<gene>
    <name evidence="6" type="primary">LOC108667567</name>
</gene>
<dbReference type="GO" id="GO:0032580">
    <property type="term" value="C:Golgi cisterna membrane"/>
    <property type="evidence" value="ECO:0007669"/>
    <property type="project" value="UniProtKB-SubCell"/>
</dbReference>
<dbReference type="PANTHER" id="PTHR11927">
    <property type="entry name" value="GALACTOSIDE 2-L-FUCOSYLTRANSFERASE"/>
    <property type="match status" value="1"/>
</dbReference>
<dbReference type="Proteomes" id="UP000694843">
    <property type="component" value="Unplaced"/>
</dbReference>
<comment type="pathway">
    <text evidence="3">Protein modification; protein glycosylation.</text>
</comment>
<evidence type="ECO:0000256" key="2">
    <source>
        <dbReference type="ARBA" id="ARBA00022679"/>
    </source>
</evidence>
<dbReference type="InterPro" id="IPR002516">
    <property type="entry name" value="Glyco_trans_11"/>
</dbReference>
<keyword evidence="3" id="KW-0812">Transmembrane</keyword>
<keyword evidence="3" id="KW-0333">Golgi apparatus</keyword>
<organism evidence="5 6">
    <name type="scientific">Hyalella azteca</name>
    <name type="common">Amphipod</name>
    <dbReference type="NCBI Taxonomy" id="294128"/>
    <lineage>
        <taxon>Eukaryota</taxon>
        <taxon>Metazoa</taxon>
        <taxon>Ecdysozoa</taxon>
        <taxon>Arthropoda</taxon>
        <taxon>Crustacea</taxon>
        <taxon>Multicrustacea</taxon>
        <taxon>Malacostraca</taxon>
        <taxon>Eumalacostraca</taxon>
        <taxon>Peracarida</taxon>
        <taxon>Amphipoda</taxon>
        <taxon>Senticaudata</taxon>
        <taxon>Talitrida</taxon>
        <taxon>Talitroidea</taxon>
        <taxon>Hyalellidae</taxon>
        <taxon>Hyalella</taxon>
    </lineage>
</organism>
<protein>
    <recommendedName>
        <fullName evidence="3">L-Fucosyltransferase</fullName>
        <ecNumber evidence="3">2.4.1.-</ecNumber>
    </recommendedName>
</protein>
<dbReference type="GO" id="GO:0008107">
    <property type="term" value="F:galactoside 2-alpha-L-fucosyltransferase activity"/>
    <property type="evidence" value="ECO:0007669"/>
    <property type="project" value="InterPro"/>
</dbReference>
<reference evidence="6" key="1">
    <citation type="submission" date="2025-08" db="UniProtKB">
        <authorList>
            <consortium name="RefSeq"/>
        </authorList>
    </citation>
    <scope>IDENTIFICATION</scope>
    <source>
        <tissue evidence="6">Whole organism</tissue>
    </source>
</reference>
<dbReference type="Pfam" id="PF01531">
    <property type="entry name" value="Glyco_transf_11"/>
    <property type="match status" value="1"/>
</dbReference>
<keyword evidence="3" id="KW-0325">Glycoprotein</keyword>
<feature type="region of interest" description="Disordered" evidence="4">
    <location>
        <begin position="1"/>
        <end position="22"/>
    </location>
</feature>
<dbReference type="PANTHER" id="PTHR11927:SF9">
    <property type="entry name" value="L-FUCOSYLTRANSFERASE"/>
    <property type="match status" value="1"/>
</dbReference>
<dbReference type="KEGG" id="hazt:108667567"/>
<feature type="region of interest" description="Disordered" evidence="4">
    <location>
        <begin position="36"/>
        <end position="57"/>
    </location>
</feature>
<keyword evidence="3" id="KW-0735">Signal-anchor</keyword>
<dbReference type="OrthoDB" id="6381556at2759"/>
<evidence type="ECO:0000256" key="1">
    <source>
        <dbReference type="ARBA" id="ARBA00022676"/>
    </source>
</evidence>
<dbReference type="AlphaFoldDB" id="A0A8B7N9K8"/>
<dbReference type="EC" id="2.4.1.-" evidence="3"/>
<keyword evidence="1 3" id="KW-0328">Glycosyltransferase</keyword>
<accession>A0A8B7N9K8</accession>
<dbReference type="UniPathway" id="UPA00378"/>
<dbReference type="GO" id="GO:0005975">
    <property type="term" value="P:carbohydrate metabolic process"/>
    <property type="evidence" value="ECO:0007669"/>
    <property type="project" value="InterPro"/>
</dbReference>
<evidence type="ECO:0000313" key="5">
    <source>
        <dbReference type="Proteomes" id="UP000694843"/>
    </source>
</evidence>
<keyword evidence="5" id="KW-1185">Reference proteome</keyword>
<keyword evidence="2 3" id="KW-0808">Transferase</keyword>
<dbReference type="GeneID" id="108667567"/>
<proteinExistence type="inferred from homology"/>
<dbReference type="RefSeq" id="XP_018010099.1">
    <property type="nucleotide sequence ID" value="XM_018154610.2"/>
</dbReference>
<evidence type="ECO:0000256" key="3">
    <source>
        <dbReference type="RuleBase" id="RU363129"/>
    </source>
</evidence>